<keyword evidence="1" id="KW-0147">Chitin-binding</keyword>
<name>A0A8H6FQW4_9LECA</name>
<evidence type="ECO:0000256" key="3">
    <source>
        <dbReference type="SAM" id="SignalP"/>
    </source>
</evidence>
<dbReference type="CDD" id="cd00118">
    <property type="entry name" value="LysM"/>
    <property type="match status" value="3"/>
</dbReference>
<dbReference type="SUPFAM" id="SSF54106">
    <property type="entry name" value="LysM domain"/>
    <property type="match status" value="3"/>
</dbReference>
<dbReference type="PROSITE" id="PS51782">
    <property type="entry name" value="LYSM"/>
    <property type="match status" value="3"/>
</dbReference>
<dbReference type="OrthoDB" id="5985073at2759"/>
<evidence type="ECO:0000259" key="4">
    <source>
        <dbReference type="PROSITE" id="PS51782"/>
    </source>
</evidence>
<keyword evidence="2" id="KW-0843">Virulence</keyword>
<protein>
    <recommendedName>
        <fullName evidence="4">LysM domain-containing protein</fullName>
    </recommendedName>
</protein>
<dbReference type="Proteomes" id="UP000578531">
    <property type="component" value="Unassembled WGS sequence"/>
</dbReference>
<dbReference type="AlphaFoldDB" id="A0A8H6FQW4"/>
<dbReference type="GO" id="GO:0008061">
    <property type="term" value="F:chitin binding"/>
    <property type="evidence" value="ECO:0007669"/>
    <property type="project" value="UniProtKB-KW"/>
</dbReference>
<reference evidence="5 6" key="1">
    <citation type="journal article" date="2020" name="Genomics">
        <title>Complete, high-quality genomes from long-read metagenomic sequencing of two wolf lichen thalli reveals enigmatic genome architecture.</title>
        <authorList>
            <person name="McKenzie S.K."/>
            <person name="Walston R.F."/>
            <person name="Allen J.L."/>
        </authorList>
    </citation>
    <scope>NUCLEOTIDE SEQUENCE [LARGE SCALE GENOMIC DNA]</scope>
    <source>
        <strain evidence="5">WasteWater2</strain>
    </source>
</reference>
<feature type="domain" description="LysM" evidence="4">
    <location>
        <begin position="172"/>
        <end position="218"/>
    </location>
</feature>
<accession>A0A8H6FQW4</accession>
<dbReference type="EMBL" id="JACCJC010000042">
    <property type="protein sequence ID" value="KAF6233033.1"/>
    <property type="molecule type" value="Genomic_DNA"/>
</dbReference>
<dbReference type="InterPro" id="IPR018392">
    <property type="entry name" value="LysM"/>
</dbReference>
<evidence type="ECO:0000313" key="6">
    <source>
        <dbReference type="Proteomes" id="UP000578531"/>
    </source>
</evidence>
<comment type="caution">
    <text evidence="5">The sequence shown here is derived from an EMBL/GenBank/DDBJ whole genome shotgun (WGS) entry which is preliminary data.</text>
</comment>
<dbReference type="PANTHER" id="PTHR34997">
    <property type="entry name" value="AM15"/>
    <property type="match status" value="1"/>
</dbReference>
<dbReference type="InterPro" id="IPR052210">
    <property type="entry name" value="LysM1-like"/>
</dbReference>
<proteinExistence type="predicted"/>
<dbReference type="Gene3D" id="3.10.350.10">
    <property type="entry name" value="LysM domain"/>
    <property type="match status" value="3"/>
</dbReference>
<feature type="chain" id="PRO_5034302507" description="LysM domain-containing protein" evidence="3">
    <location>
        <begin position="20"/>
        <end position="221"/>
    </location>
</feature>
<dbReference type="RefSeq" id="XP_037162455.1">
    <property type="nucleotide sequence ID" value="XM_037310685.1"/>
</dbReference>
<dbReference type="GeneID" id="59290443"/>
<evidence type="ECO:0000313" key="5">
    <source>
        <dbReference type="EMBL" id="KAF6233033.1"/>
    </source>
</evidence>
<dbReference type="Pfam" id="PF01476">
    <property type="entry name" value="LysM"/>
    <property type="match status" value="3"/>
</dbReference>
<feature type="signal peptide" evidence="3">
    <location>
        <begin position="1"/>
        <end position="19"/>
    </location>
</feature>
<dbReference type="PANTHER" id="PTHR34997:SF1">
    <property type="entry name" value="PEPTIDOGLYCAN-BINDING LYSIN DOMAIN"/>
    <property type="match status" value="1"/>
</dbReference>
<gene>
    <name evidence="5" type="ORF">HO173_008789</name>
</gene>
<dbReference type="SMART" id="SM00257">
    <property type="entry name" value="LysM"/>
    <property type="match status" value="3"/>
</dbReference>
<evidence type="ECO:0000256" key="1">
    <source>
        <dbReference type="ARBA" id="ARBA00022669"/>
    </source>
</evidence>
<feature type="domain" description="LysM" evidence="4">
    <location>
        <begin position="34"/>
        <end position="79"/>
    </location>
</feature>
<sequence length="221" mass="23116">MFITILALFTSVCIRVTAAGSIAILPSPTCFLNLNYTVAAGETCQTIAQNLSVSTNDIIALNCLNPQCTNLRANSTISLPGCCTTYTVQQNDTCTSIASPARNLSLTNFYTFNPALNSNCSNLLFGSNVCLSQPNGTPLSLPSCSAQNSASSTSAGTSAPSVASGTNTTCLPLYTAETGDTCDSIARVYHFTPQYFQQINPSINGACTNIIAGLEYCVSQP</sequence>
<feature type="domain" description="LysM" evidence="4">
    <location>
        <begin position="84"/>
        <end position="131"/>
    </location>
</feature>
<keyword evidence="3" id="KW-0732">Signal</keyword>
<organism evidence="5 6">
    <name type="scientific">Letharia columbiana</name>
    <dbReference type="NCBI Taxonomy" id="112416"/>
    <lineage>
        <taxon>Eukaryota</taxon>
        <taxon>Fungi</taxon>
        <taxon>Dikarya</taxon>
        <taxon>Ascomycota</taxon>
        <taxon>Pezizomycotina</taxon>
        <taxon>Lecanoromycetes</taxon>
        <taxon>OSLEUM clade</taxon>
        <taxon>Lecanoromycetidae</taxon>
        <taxon>Lecanorales</taxon>
        <taxon>Lecanorineae</taxon>
        <taxon>Parmeliaceae</taxon>
        <taxon>Letharia</taxon>
    </lineage>
</organism>
<evidence type="ECO:0000256" key="2">
    <source>
        <dbReference type="ARBA" id="ARBA00023026"/>
    </source>
</evidence>
<dbReference type="InterPro" id="IPR036779">
    <property type="entry name" value="LysM_dom_sf"/>
</dbReference>
<keyword evidence="6" id="KW-1185">Reference proteome</keyword>